<evidence type="ECO:0000256" key="1">
    <source>
        <dbReference type="SAM" id="Phobius"/>
    </source>
</evidence>
<feature type="transmembrane region" description="Helical" evidence="1">
    <location>
        <begin position="166"/>
        <end position="186"/>
    </location>
</feature>
<feature type="transmembrane region" description="Helical" evidence="1">
    <location>
        <begin position="131"/>
        <end position="154"/>
    </location>
</feature>
<accession>A0ABV3ZFD4</accession>
<organism evidence="2 3">
    <name type="scientific">Danxiaibacter flavus</name>
    <dbReference type="NCBI Taxonomy" id="3049108"/>
    <lineage>
        <taxon>Bacteria</taxon>
        <taxon>Pseudomonadati</taxon>
        <taxon>Bacteroidota</taxon>
        <taxon>Chitinophagia</taxon>
        <taxon>Chitinophagales</taxon>
        <taxon>Chitinophagaceae</taxon>
        <taxon>Danxiaibacter</taxon>
    </lineage>
</organism>
<keyword evidence="3" id="KW-1185">Reference proteome</keyword>
<keyword evidence="1" id="KW-0472">Membrane</keyword>
<protein>
    <recommendedName>
        <fullName evidence="4">DUF2306 domain-containing protein</fullName>
    </recommendedName>
</protein>
<feature type="transmembrane region" description="Helical" evidence="1">
    <location>
        <begin position="65"/>
        <end position="82"/>
    </location>
</feature>
<dbReference type="RefSeq" id="WP_369329990.1">
    <property type="nucleotide sequence ID" value="NZ_JAULBC010000004.1"/>
</dbReference>
<gene>
    <name evidence="2" type="ORF">QTN47_13795</name>
</gene>
<dbReference type="Proteomes" id="UP001560573">
    <property type="component" value="Unassembled WGS sequence"/>
</dbReference>
<comment type="caution">
    <text evidence="2">The sequence shown here is derived from an EMBL/GenBank/DDBJ whole genome shotgun (WGS) entry which is preliminary data.</text>
</comment>
<dbReference type="EMBL" id="JAULBC010000004">
    <property type="protein sequence ID" value="MEX6688581.1"/>
    <property type="molecule type" value="Genomic_DNA"/>
</dbReference>
<feature type="transmembrane region" description="Helical" evidence="1">
    <location>
        <begin position="41"/>
        <end position="59"/>
    </location>
</feature>
<feature type="transmembrane region" description="Helical" evidence="1">
    <location>
        <begin position="192"/>
        <end position="210"/>
    </location>
</feature>
<feature type="transmembrane region" description="Helical" evidence="1">
    <location>
        <begin position="103"/>
        <end position="125"/>
    </location>
</feature>
<name>A0ABV3ZFD4_9BACT</name>
<evidence type="ECO:0008006" key="4">
    <source>
        <dbReference type="Google" id="ProtNLM"/>
    </source>
</evidence>
<keyword evidence="1" id="KW-1133">Transmembrane helix</keyword>
<reference evidence="2 3" key="1">
    <citation type="submission" date="2023-07" db="EMBL/GenBank/DDBJ databases">
        <authorList>
            <person name="Lian W.-H."/>
        </authorList>
    </citation>
    <scope>NUCLEOTIDE SEQUENCE [LARGE SCALE GENOMIC DNA]</scope>
    <source>
        <strain evidence="2 3">SYSU DXS3180</strain>
    </source>
</reference>
<evidence type="ECO:0000313" key="2">
    <source>
        <dbReference type="EMBL" id="MEX6688581.1"/>
    </source>
</evidence>
<evidence type="ECO:0000313" key="3">
    <source>
        <dbReference type="Proteomes" id="UP001560573"/>
    </source>
</evidence>
<feature type="transmembrane region" description="Helical" evidence="1">
    <location>
        <begin position="6"/>
        <end position="29"/>
    </location>
</feature>
<sequence>MQLFQTLLILHIAGGSLGLLAGTIAASALKGRKWHLLAGRLFFYGMFIASASSLIITNMPGHENVFLFAIAGFTLYMASSGYRMIILKRKQISDNIGFSWVDYAVLIFGLTFGLFLCLLAIKGILKGNLFGLVPSVFGVLCLWFSLADLGLIAGKKAIKQVWLYNHIIRMVGALVAAYTAFLVVNVHVNQGWILWLAPALIGTFIIIFFIRKFVSGKDPQTI</sequence>
<keyword evidence="1" id="KW-0812">Transmembrane</keyword>
<proteinExistence type="predicted"/>